<dbReference type="Gene3D" id="3.30.830.10">
    <property type="entry name" value="Metalloenzyme, LuxS/M16 peptidase-like"/>
    <property type="match status" value="2"/>
</dbReference>
<dbReference type="NCBIfam" id="NF047422">
    <property type="entry name" value="YfmF_fam"/>
    <property type="match status" value="1"/>
</dbReference>
<evidence type="ECO:0000313" key="2">
    <source>
        <dbReference type="EMBL" id="THF78486.1"/>
    </source>
</evidence>
<reference evidence="2 3" key="1">
    <citation type="submission" date="2019-04" db="EMBL/GenBank/DDBJ databases">
        <title>Cohnella sp. nov. isolated from preserved vegetables.</title>
        <authorList>
            <person name="Lin S.-Y."/>
            <person name="Hung M.-H."/>
            <person name="Young C.-C."/>
        </authorList>
    </citation>
    <scope>NUCLEOTIDE SEQUENCE [LARGE SCALE GENOMIC DNA]</scope>
    <source>
        <strain evidence="2 3">CC-MHH1044</strain>
    </source>
</reference>
<dbReference type="AlphaFoldDB" id="A0A4S4BTT2"/>
<dbReference type="Proteomes" id="UP000310636">
    <property type="component" value="Unassembled WGS sequence"/>
</dbReference>
<evidence type="ECO:0000259" key="1">
    <source>
        <dbReference type="Pfam" id="PF05193"/>
    </source>
</evidence>
<dbReference type="InterPro" id="IPR050361">
    <property type="entry name" value="MPP/UQCRC_Complex"/>
</dbReference>
<dbReference type="GO" id="GO:0046872">
    <property type="term" value="F:metal ion binding"/>
    <property type="evidence" value="ECO:0007669"/>
    <property type="project" value="InterPro"/>
</dbReference>
<dbReference type="InterPro" id="IPR011249">
    <property type="entry name" value="Metalloenz_LuxS/M16"/>
</dbReference>
<feature type="domain" description="Peptidase M16 C-terminal" evidence="1">
    <location>
        <begin position="187"/>
        <end position="359"/>
    </location>
</feature>
<name>A0A4S4BTT2_9BACL</name>
<comment type="caution">
    <text evidence="2">The sequence shown here is derived from an EMBL/GenBank/DDBJ whole genome shotgun (WGS) entry which is preliminary data.</text>
</comment>
<protein>
    <submittedName>
        <fullName evidence="2">Insulinase family protein</fullName>
    </submittedName>
</protein>
<dbReference type="SUPFAM" id="SSF63411">
    <property type="entry name" value="LuxS/MPP-like metallohydrolase"/>
    <property type="match status" value="2"/>
</dbReference>
<keyword evidence="3" id="KW-1185">Reference proteome</keyword>
<organism evidence="2 3">
    <name type="scientific">Cohnella fermenti</name>
    <dbReference type="NCBI Taxonomy" id="2565925"/>
    <lineage>
        <taxon>Bacteria</taxon>
        <taxon>Bacillati</taxon>
        <taxon>Bacillota</taxon>
        <taxon>Bacilli</taxon>
        <taxon>Bacillales</taxon>
        <taxon>Paenibacillaceae</taxon>
        <taxon>Cohnella</taxon>
    </lineage>
</organism>
<dbReference type="InterPro" id="IPR007863">
    <property type="entry name" value="Peptidase_M16_C"/>
</dbReference>
<dbReference type="EMBL" id="SSOB01000016">
    <property type="protein sequence ID" value="THF78486.1"/>
    <property type="molecule type" value="Genomic_DNA"/>
</dbReference>
<dbReference type="OrthoDB" id="9762085at2"/>
<accession>A0A4S4BTT2</accession>
<dbReference type="PANTHER" id="PTHR11851">
    <property type="entry name" value="METALLOPROTEASE"/>
    <property type="match status" value="1"/>
</dbReference>
<proteinExistence type="predicted"/>
<sequence>MTEQFERGSIGRMRLHVLPTRRFKTFSLSLFIGIPLSESRVSAVALTPFVLRRGTSSYPETISFRERLDDLYGAGFGFDLYKRGDYQIVQLRLDMINDRFVSSELSLLQEAVRFLGEVLTSPALENGTFRGKYVEAEKRTVLKRIEAIVNDKIRYAGERCVAEMCKDEPYRLLALGRKDELAGIDAGTLYTEYRNWLSEAAIDLYVSGDTSLEEVERLAGESFRLPEGTPADYAAPEFRAPRAEPQTIVERLDVAQGKLNMGLRTDIGYAAAEYPALLVYNGILGAFPHSKLFINVREKASLAYYASSRLDGHKGLLTIQSGIEIGNYEQAVRIIVEQLAAMKEGRFDSEELERTKAMLSNQLRELQDSAFERIAFDFNNVLSGSDRTGENMLADVAGVVPEQVTAAAQRVGLDTIYFLRDRKEAEVGA</sequence>
<gene>
    <name evidence="2" type="ORF">E6C55_14605</name>
</gene>
<dbReference type="Pfam" id="PF05193">
    <property type="entry name" value="Peptidase_M16_C"/>
    <property type="match status" value="1"/>
</dbReference>
<dbReference type="PANTHER" id="PTHR11851:SF186">
    <property type="entry name" value="INACTIVE METALLOPROTEASE YMFF-RELATED"/>
    <property type="match status" value="1"/>
</dbReference>
<evidence type="ECO:0000313" key="3">
    <source>
        <dbReference type="Proteomes" id="UP000310636"/>
    </source>
</evidence>